<dbReference type="PANTHER" id="PTHR30143">
    <property type="entry name" value="ACID HYDRATASE"/>
    <property type="match status" value="1"/>
</dbReference>
<proteinExistence type="predicted"/>
<dbReference type="AlphaFoldDB" id="A0A840F6J6"/>
<evidence type="ECO:0000259" key="2">
    <source>
        <dbReference type="Pfam" id="PF01557"/>
    </source>
</evidence>
<feature type="domain" description="Fumarylacetoacetase-like C-terminal" evidence="2">
    <location>
        <begin position="102"/>
        <end position="257"/>
    </location>
</feature>
<dbReference type="InterPro" id="IPR011234">
    <property type="entry name" value="Fumarylacetoacetase-like_C"/>
</dbReference>
<dbReference type="Gene3D" id="3.90.850.10">
    <property type="entry name" value="Fumarylacetoacetase-like, C-terminal domain"/>
    <property type="match status" value="1"/>
</dbReference>
<dbReference type="RefSeq" id="WP_246346918.1">
    <property type="nucleotide sequence ID" value="NZ_JACIEV010000003.1"/>
</dbReference>
<dbReference type="SUPFAM" id="SSF56529">
    <property type="entry name" value="FAH"/>
    <property type="match status" value="1"/>
</dbReference>
<dbReference type="GO" id="GO:0005737">
    <property type="term" value="C:cytoplasm"/>
    <property type="evidence" value="ECO:0007669"/>
    <property type="project" value="TreeGrafter"/>
</dbReference>
<keyword evidence="4" id="KW-1185">Reference proteome</keyword>
<gene>
    <name evidence="3" type="ORF">GGQ80_001281</name>
</gene>
<evidence type="ECO:0000313" key="4">
    <source>
        <dbReference type="Proteomes" id="UP000529795"/>
    </source>
</evidence>
<organism evidence="3 4">
    <name type="scientific">Sphingomonas jinjuensis</name>
    <dbReference type="NCBI Taxonomy" id="535907"/>
    <lineage>
        <taxon>Bacteria</taxon>
        <taxon>Pseudomonadati</taxon>
        <taxon>Pseudomonadota</taxon>
        <taxon>Alphaproteobacteria</taxon>
        <taxon>Sphingomonadales</taxon>
        <taxon>Sphingomonadaceae</taxon>
        <taxon>Sphingomonas</taxon>
    </lineage>
</organism>
<protein>
    <submittedName>
        <fullName evidence="3">2-keto-4-pentenoate hydratase</fullName>
        <ecNumber evidence="3">4.2.1.80</ecNumber>
    </submittedName>
</protein>
<dbReference type="EC" id="4.2.1.80" evidence="3"/>
<dbReference type="EMBL" id="JACIEV010000003">
    <property type="protein sequence ID" value="MBB4153379.1"/>
    <property type="molecule type" value="Genomic_DNA"/>
</dbReference>
<accession>A0A840F6J6</accession>
<keyword evidence="1 3" id="KW-0456">Lyase</keyword>
<dbReference type="PANTHER" id="PTHR30143:SF0">
    <property type="entry name" value="2-KETO-4-PENTENOATE HYDRATASE"/>
    <property type="match status" value="1"/>
</dbReference>
<dbReference type="InterPro" id="IPR036663">
    <property type="entry name" value="Fumarylacetoacetase_C_sf"/>
</dbReference>
<sequence>MADAQTLPHQIAQAFVAARRAGHALPDFPGAIPSSLEAAYAVQDAALALTGGQVGGWKVGRINPPVDGVDRLSGPIFVDQIVEATDETLAMPIFGDGFGAAEAEFLLRIGTAPDPAKSDFTIDEARALIDAVHVGIEIASSPFPGINSHGPTATVSDFGNNNGLVVGAEAQGWQDADLNGWPVTLAINGEEIGAATTATMLDGPFGAARYLLSHMAARGIALKAGQWISTGAVTGVHQVKPGDVVTCTFDGRLTVACTIKAR</sequence>
<dbReference type="Proteomes" id="UP000529795">
    <property type="component" value="Unassembled WGS sequence"/>
</dbReference>
<dbReference type="Pfam" id="PF01557">
    <property type="entry name" value="FAA_hydrolase"/>
    <property type="match status" value="1"/>
</dbReference>
<dbReference type="InterPro" id="IPR050772">
    <property type="entry name" value="Hydratase-Decarb/MhpD_sf"/>
</dbReference>
<name>A0A840F6J6_9SPHN</name>
<comment type="caution">
    <text evidence="3">The sequence shown here is derived from an EMBL/GenBank/DDBJ whole genome shotgun (WGS) entry which is preliminary data.</text>
</comment>
<evidence type="ECO:0000313" key="3">
    <source>
        <dbReference type="EMBL" id="MBB4153379.1"/>
    </source>
</evidence>
<evidence type="ECO:0000256" key="1">
    <source>
        <dbReference type="ARBA" id="ARBA00023239"/>
    </source>
</evidence>
<reference evidence="3 4" key="1">
    <citation type="submission" date="2020-08" db="EMBL/GenBank/DDBJ databases">
        <title>Genomic Encyclopedia of Type Strains, Phase IV (KMG-IV): sequencing the most valuable type-strain genomes for metagenomic binning, comparative biology and taxonomic classification.</title>
        <authorList>
            <person name="Goeker M."/>
        </authorList>
    </citation>
    <scope>NUCLEOTIDE SEQUENCE [LARGE SCALE GENOMIC DNA]</scope>
    <source>
        <strain evidence="3 4">YC6723</strain>
    </source>
</reference>
<dbReference type="GO" id="GO:0008684">
    <property type="term" value="F:2-oxopent-4-enoate hydratase activity"/>
    <property type="evidence" value="ECO:0007669"/>
    <property type="project" value="UniProtKB-EC"/>
</dbReference>